<dbReference type="AlphaFoldDB" id="A0ABC8RS50"/>
<evidence type="ECO:0000313" key="2">
    <source>
        <dbReference type="EMBL" id="CAK9147826.1"/>
    </source>
</evidence>
<keyword evidence="3" id="KW-1185">Reference proteome</keyword>
<comment type="caution">
    <text evidence="2">The sequence shown here is derived from an EMBL/GenBank/DDBJ whole genome shotgun (WGS) entry which is preliminary data.</text>
</comment>
<reference evidence="2 3" key="1">
    <citation type="submission" date="2024-02" db="EMBL/GenBank/DDBJ databases">
        <authorList>
            <person name="Vignale AGUSTIN F."/>
            <person name="Sosa J E."/>
            <person name="Modenutti C."/>
        </authorList>
    </citation>
    <scope>NUCLEOTIDE SEQUENCE [LARGE SCALE GENOMIC DNA]</scope>
</reference>
<proteinExistence type="predicted"/>
<gene>
    <name evidence="2" type="ORF">ILEXP_LOCUS15765</name>
</gene>
<name>A0ABC8RS50_9AQUA</name>
<protein>
    <submittedName>
        <fullName evidence="2">Uncharacterized protein</fullName>
    </submittedName>
</protein>
<dbReference type="EMBL" id="CAUOFW020001724">
    <property type="protein sequence ID" value="CAK9147826.1"/>
    <property type="molecule type" value="Genomic_DNA"/>
</dbReference>
<sequence length="184" mass="19658">MDTRRTSRVIDPKVRKVGFFTPGPTPDRTQSGPLGSSPPAVSGMSPSNNSLSPVWIPPPRHASDNMSRAMGVPVPTTSSQLRRGPSIDKEQVIESYNASESLLGTSPVLSPPLNPIVGDGEFSEDSVNWIRRSNSGKFASSLPGGGFDLIVAAKSGDLKKVHRVSSNGIFSPLYLFKAVEQSRK</sequence>
<organism evidence="2 3">
    <name type="scientific">Ilex paraguariensis</name>
    <name type="common">yerba mate</name>
    <dbReference type="NCBI Taxonomy" id="185542"/>
    <lineage>
        <taxon>Eukaryota</taxon>
        <taxon>Viridiplantae</taxon>
        <taxon>Streptophyta</taxon>
        <taxon>Embryophyta</taxon>
        <taxon>Tracheophyta</taxon>
        <taxon>Spermatophyta</taxon>
        <taxon>Magnoliopsida</taxon>
        <taxon>eudicotyledons</taxon>
        <taxon>Gunneridae</taxon>
        <taxon>Pentapetalae</taxon>
        <taxon>asterids</taxon>
        <taxon>campanulids</taxon>
        <taxon>Aquifoliales</taxon>
        <taxon>Aquifoliaceae</taxon>
        <taxon>Ilex</taxon>
    </lineage>
</organism>
<evidence type="ECO:0000256" key="1">
    <source>
        <dbReference type="SAM" id="MobiDB-lite"/>
    </source>
</evidence>
<evidence type="ECO:0000313" key="3">
    <source>
        <dbReference type="Proteomes" id="UP001642360"/>
    </source>
</evidence>
<feature type="region of interest" description="Disordered" evidence="1">
    <location>
        <begin position="1"/>
        <end position="64"/>
    </location>
</feature>
<feature type="compositionally biased region" description="Basic and acidic residues" evidence="1">
    <location>
        <begin position="1"/>
        <end position="14"/>
    </location>
</feature>
<dbReference type="Proteomes" id="UP001642360">
    <property type="component" value="Unassembled WGS sequence"/>
</dbReference>
<accession>A0ABC8RS50</accession>